<feature type="compositionally biased region" description="Basic and acidic residues" evidence="1">
    <location>
        <begin position="143"/>
        <end position="152"/>
    </location>
</feature>
<keyword evidence="2" id="KW-0812">Transmembrane</keyword>
<reference evidence="3 4" key="1">
    <citation type="submission" date="2017-03" db="EMBL/GenBank/DDBJ databases">
        <title>Genomes of endolithic fungi from Antarctica.</title>
        <authorList>
            <person name="Coleine C."/>
            <person name="Masonjones S."/>
            <person name="Stajich J.E."/>
        </authorList>
    </citation>
    <scope>NUCLEOTIDE SEQUENCE [LARGE SCALE GENOMIC DNA]</scope>
    <source>
        <strain evidence="3 4">CCFEE 5184</strain>
    </source>
</reference>
<feature type="transmembrane region" description="Helical" evidence="2">
    <location>
        <begin position="116"/>
        <end position="137"/>
    </location>
</feature>
<organism evidence="3 4">
    <name type="scientific">Friedmanniomyces simplex</name>
    <dbReference type="NCBI Taxonomy" id="329884"/>
    <lineage>
        <taxon>Eukaryota</taxon>
        <taxon>Fungi</taxon>
        <taxon>Dikarya</taxon>
        <taxon>Ascomycota</taxon>
        <taxon>Pezizomycotina</taxon>
        <taxon>Dothideomycetes</taxon>
        <taxon>Dothideomycetidae</taxon>
        <taxon>Mycosphaerellales</taxon>
        <taxon>Teratosphaeriaceae</taxon>
        <taxon>Friedmanniomyces</taxon>
    </lineage>
</organism>
<feature type="compositionally biased region" description="Low complexity" evidence="1">
    <location>
        <begin position="87"/>
        <end position="100"/>
    </location>
</feature>
<evidence type="ECO:0000256" key="1">
    <source>
        <dbReference type="SAM" id="MobiDB-lite"/>
    </source>
</evidence>
<accession>A0A4U0WA03</accession>
<feature type="region of interest" description="Disordered" evidence="1">
    <location>
        <begin position="1"/>
        <end position="101"/>
    </location>
</feature>
<keyword evidence="2" id="KW-0472">Membrane</keyword>
<evidence type="ECO:0000256" key="2">
    <source>
        <dbReference type="SAM" id="Phobius"/>
    </source>
</evidence>
<protein>
    <submittedName>
        <fullName evidence="3">Uncharacterized protein</fullName>
    </submittedName>
</protein>
<feature type="compositionally biased region" description="Low complexity" evidence="1">
    <location>
        <begin position="28"/>
        <end position="40"/>
    </location>
</feature>
<gene>
    <name evidence="3" type="ORF">B0A55_11141</name>
</gene>
<feature type="non-terminal residue" evidence="3">
    <location>
        <position position="222"/>
    </location>
</feature>
<evidence type="ECO:0000313" key="4">
    <source>
        <dbReference type="Proteomes" id="UP000309340"/>
    </source>
</evidence>
<proteinExistence type="predicted"/>
<dbReference type="EMBL" id="NAJQ01001417">
    <property type="protein sequence ID" value="TKA59261.1"/>
    <property type="molecule type" value="Genomic_DNA"/>
</dbReference>
<dbReference type="AlphaFoldDB" id="A0A4U0WA03"/>
<keyword evidence="2" id="KW-1133">Transmembrane helix</keyword>
<feature type="region of interest" description="Disordered" evidence="1">
    <location>
        <begin position="143"/>
        <end position="165"/>
    </location>
</feature>
<evidence type="ECO:0000313" key="3">
    <source>
        <dbReference type="EMBL" id="TKA59261.1"/>
    </source>
</evidence>
<dbReference type="OrthoDB" id="5421765at2759"/>
<comment type="caution">
    <text evidence="3">The sequence shown here is derived from an EMBL/GenBank/DDBJ whole genome shotgun (WGS) entry which is preliminary data.</text>
</comment>
<feature type="compositionally biased region" description="Low complexity" evidence="1">
    <location>
        <begin position="1"/>
        <end position="11"/>
    </location>
</feature>
<keyword evidence="4" id="KW-1185">Reference proteome</keyword>
<feature type="compositionally biased region" description="Polar residues" evidence="1">
    <location>
        <begin position="17"/>
        <end position="27"/>
    </location>
</feature>
<feature type="compositionally biased region" description="Low complexity" evidence="1">
    <location>
        <begin position="49"/>
        <end position="73"/>
    </location>
</feature>
<dbReference type="Proteomes" id="UP000309340">
    <property type="component" value="Unassembled WGS sequence"/>
</dbReference>
<sequence>MGVPSSSSAGDRSSKSGTAGDSASVSSTGTATDGGLTTTGSNLNATSATLMSLPGSTTTPTSSSSGDIIPLSSETVSSSPTYPADGSISSSSSSSPTPSTATDVSFVHAEYDYDTLGVLAGGIVGAFLAAAITFLCMRRSGSKREPEPVMDRRARRHSRSAGVNNGHARDEKLPILVDIHAWERYLPQGLDDRTVQTAVKTLFDQIQLHVENFYTTADVEIT</sequence>
<name>A0A4U0WA03_9PEZI</name>